<dbReference type="Gene3D" id="1.10.10.60">
    <property type="entry name" value="Homeodomain-like"/>
    <property type="match status" value="1"/>
</dbReference>
<protein>
    <submittedName>
        <fullName evidence="3">Unannotated protein</fullName>
    </submittedName>
</protein>
<accession>A0A6J6TTK0</accession>
<dbReference type="PROSITE" id="PS50977">
    <property type="entry name" value="HTH_TETR_2"/>
    <property type="match status" value="1"/>
</dbReference>
<dbReference type="InterPro" id="IPR050109">
    <property type="entry name" value="HTH-type_TetR-like_transc_reg"/>
</dbReference>
<dbReference type="InterPro" id="IPR036271">
    <property type="entry name" value="Tet_transcr_reg_TetR-rel_C_sf"/>
</dbReference>
<dbReference type="InterPro" id="IPR001647">
    <property type="entry name" value="HTH_TetR"/>
</dbReference>
<organism evidence="3">
    <name type="scientific">freshwater metagenome</name>
    <dbReference type="NCBI Taxonomy" id="449393"/>
    <lineage>
        <taxon>unclassified sequences</taxon>
        <taxon>metagenomes</taxon>
        <taxon>ecological metagenomes</taxon>
    </lineage>
</organism>
<gene>
    <name evidence="3" type="ORF">UFOPK2761_01971</name>
</gene>
<evidence type="ECO:0000256" key="1">
    <source>
        <dbReference type="ARBA" id="ARBA00023125"/>
    </source>
</evidence>
<proteinExistence type="predicted"/>
<dbReference type="AlphaFoldDB" id="A0A6J6TTK0"/>
<dbReference type="InterPro" id="IPR009057">
    <property type="entry name" value="Homeodomain-like_sf"/>
</dbReference>
<dbReference type="GO" id="GO:0000976">
    <property type="term" value="F:transcription cis-regulatory region binding"/>
    <property type="evidence" value="ECO:0007669"/>
    <property type="project" value="TreeGrafter"/>
</dbReference>
<feature type="domain" description="HTH tetR-type" evidence="2">
    <location>
        <begin position="11"/>
        <end position="71"/>
    </location>
</feature>
<dbReference type="Pfam" id="PF21313">
    <property type="entry name" value="EthR_C"/>
    <property type="match status" value="1"/>
</dbReference>
<sequence>MRGDGVVKVRDQRRAALLESLGELLQESDLDSINIADISRRAGVTRSAFYFYFESKHLAVAALMEQVYDGAMLATERFADPDLSPAERVRGMVTTLFDTVEEHTHLFRAMLDARGQSPAVREMWDSDRQSFVGLVADLVRTERAAGRAPDGPDPDALAAMLLELNDRALGRLTLGTLDRDALTEAVVSIWVRSIFATDPATDLETA</sequence>
<dbReference type="EMBL" id="CAEZYQ010000014">
    <property type="protein sequence ID" value="CAB4750880.1"/>
    <property type="molecule type" value="Genomic_DNA"/>
</dbReference>
<dbReference type="Gene3D" id="1.10.357.10">
    <property type="entry name" value="Tetracycline Repressor, domain 2"/>
    <property type="match status" value="1"/>
</dbReference>
<dbReference type="PANTHER" id="PTHR30055:SF184">
    <property type="entry name" value="HTH-TYPE TRANSCRIPTIONAL REGULATOR ETHR"/>
    <property type="match status" value="1"/>
</dbReference>
<reference evidence="3" key="1">
    <citation type="submission" date="2020-05" db="EMBL/GenBank/DDBJ databases">
        <authorList>
            <person name="Chiriac C."/>
            <person name="Salcher M."/>
            <person name="Ghai R."/>
            <person name="Kavagutti S V."/>
        </authorList>
    </citation>
    <scope>NUCLEOTIDE SEQUENCE</scope>
</reference>
<dbReference type="Pfam" id="PF00440">
    <property type="entry name" value="TetR_N"/>
    <property type="match status" value="1"/>
</dbReference>
<dbReference type="SUPFAM" id="SSF46689">
    <property type="entry name" value="Homeodomain-like"/>
    <property type="match status" value="1"/>
</dbReference>
<evidence type="ECO:0000259" key="2">
    <source>
        <dbReference type="PROSITE" id="PS50977"/>
    </source>
</evidence>
<dbReference type="PANTHER" id="PTHR30055">
    <property type="entry name" value="HTH-TYPE TRANSCRIPTIONAL REGULATOR RUTR"/>
    <property type="match status" value="1"/>
</dbReference>
<keyword evidence="1" id="KW-0238">DNA-binding</keyword>
<evidence type="ECO:0000313" key="3">
    <source>
        <dbReference type="EMBL" id="CAB4750880.1"/>
    </source>
</evidence>
<dbReference type="InterPro" id="IPR049397">
    <property type="entry name" value="EthR_C"/>
</dbReference>
<dbReference type="GO" id="GO:0003700">
    <property type="term" value="F:DNA-binding transcription factor activity"/>
    <property type="evidence" value="ECO:0007669"/>
    <property type="project" value="TreeGrafter"/>
</dbReference>
<name>A0A6J6TTK0_9ZZZZ</name>
<dbReference type="SUPFAM" id="SSF48498">
    <property type="entry name" value="Tetracyclin repressor-like, C-terminal domain"/>
    <property type="match status" value="1"/>
</dbReference>